<keyword evidence="2" id="KW-1185">Reference proteome</keyword>
<organism evidence="1 2">
    <name type="scientific">Zarea fungicola</name>
    <dbReference type="NCBI Taxonomy" id="93591"/>
    <lineage>
        <taxon>Eukaryota</taxon>
        <taxon>Fungi</taxon>
        <taxon>Dikarya</taxon>
        <taxon>Ascomycota</taxon>
        <taxon>Pezizomycotina</taxon>
        <taxon>Sordariomycetes</taxon>
        <taxon>Hypocreomycetidae</taxon>
        <taxon>Hypocreales</taxon>
        <taxon>Cordycipitaceae</taxon>
        <taxon>Zarea</taxon>
    </lineage>
</organism>
<protein>
    <submittedName>
        <fullName evidence="1">Uncharacterized protein</fullName>
    </submittedName>
</protein>
<dbReference type="Proteomes" id="UP001143910">
    <property type="component" value="Unassembled WGS sequence"/>
</dbReference>
<sequence>MFLHSLLASLGAFALMSNAALLPLPRTTGNPSDVQTLGQTVYEFENGTWVENIAARANGNLLVTLVDRPELYEISPRKHSARLVHRFDGYTSLLGISETSQDVFAVAVGNFSLTRGTTPKTFSIWKVDLSNKQQGKTTHVSKVTDMPDAIFLNGMTTLQPGSNSILVSDCTQGVVYRVNVETGKYAIVLRDETFLPTADAPFPIGINGIRLHGNYLYYSNTPKELFGRIPINTLSGEATGGYKVIHLGFEVDDFAIRNRAAYAAAGVINEVFRIGPDWESMLVAGAVNSTLVEGATSAVFGRTWSDKDILYVTTSGGQASILDGITTEGGKVVALHIDC</sequence>
<dbReference type="EMBL" id="JANJQO010000041">
    <property type="protein sequence ID" value="KAJ2983169.1"/>
    <property type="molecule type" value="Genomic_DNA"/>
</dbReference>
<gene>
    <name evidence="1" type="ORF">NQ176_g883</name>
</gene>
<evidence type="ECO:0000313" key="2">
    <source>
        <dbReference type="Proteomes" id="UP001143910"/>
    </source>
</evidence>
<reference evidence="1" key="1">
    <citation type="submission" date="2022-08" db="EMBL/GenBank/DDBJ databases">
        <title>Genome Sequence of Lecanicillium fungicola.</title>
        <authorList>
            <person name="Buettner E."/>
        </authorList>
    </citation>
    <scope>NUCLEOTIDE SEQUENCE</scope>
    <source>
        <strain evidence="1">Babe33</strain>
    </source>
</reference>
<proteinExistence type="predicted"/>
<accession>A0ACC1NXL7</accession>
<comment type="caution">
    <text evidence="1">The sequence shown here is derived from an EMBL/GenBank/DDBJ whole genome shotgun (WGS) entry which is preliminary data.</text>
</comment>
<name>A0ACC1NXL7_9HYPO</name>
<evidence type="ECO:0000313" key="1">
    <source>
        <dbReference type="EMBL" id="KAJ2983169.1"/>
    </source>
</evidence>